<dbReference type="InterPro" id="IPR045748">
    <property type="entry name" value="DcaP"/>
</dbReference>
<sequence>MRKLPMVLLATAALPMAVNAANTEFSFGGFIKMDAMLSTYSDGDIAPANIGRDFYVPSTIPVGGQDEGADLDYSAKSTRLNMKTVTTLEDGETVTGFIEMDFLSSPGGTEVVSNSYNPRLRHAFFKYDGLTAGQTWTTFMNTGALPETVDFLGPSESSVFVRQTQFRYTMGDFDLAIENPETTVDGAVSDDGMLPDFVARYNIKSGNSNFAVAALVRQLSYEDAVNNVDSTTAMGFGINVSGKIMIGGDDLKLSLTSGTGVGRYVGLGAVTDANLVNGDLKASKTTAAFIAYRHHWTSKLRSTAMYSMLTADYDSAAPTTSTTDISSVRVNLMYNPVEPITYGVEYSMATREIDNGANGDMSRLQVSAKYSF</sequence>
<reference evidence="1" key="1">
    <citation type="submission" date="2015-10" db="EMBL/GenBank/DDBJ databases">
        <authorList>
            <person name="Gilbert D.G."/>
        </authorList>
    </citation>
    <scope>NUCLEOTIDE SEQUENCE</scope>
</reference>
<gene>
    <name evidence="1" type="ORF">MGWOODY_Tha735</name>
</gene>
<evidence type="ECO:0000313" key="1">
    <source>
        <dbReference type="EMBL" id="CUS41176.1"/>
    </source>
</evidence>
<accession>A0A170PLD0</accession>
<dbReference type="EMBL" id="CZQC01000036">
    <property type="protein sequence ID" value="CUS41176.1"/>
    <property type="molecule type" value="Genomic_DNA"/>
</dbReference>
<name>A0A170PLD0_9ZZZZ</name>
<dbReference type="AlphaFoldDB" id="A0A170PLD0"/>
<evidence type="ECO:0008006" key="2">
    <source>
        <dbReference type="Google" id="ProtNLM"/>
    </source>
</evidence>
<organism evidence="1">
    <name type="scientific">hydrothermal vent metagenome</name>
    <dbReference type="NCBI Taxonomy" id="652676"/>
    <lineage>
        <taxon>unclassified sequences</taxon>
        <taxon>metagenomes</taxon>
        <taxon>ecological metagenomes</taxon>
    </lineage>
</organism>
<dbReference type="SUPFAM" id="SSF56935">
    <property type="entry name" value="Porins"/>
    <property type="match status" value="1"/>
</dbReference>
<dbReference type="Pfam" id="PF19577">
    <property type="entry name" value="DcaP"/>
    <property type="match status" value="1"/>
</dbReference>
<proteinExistence type="predicted"/>
<protein>
    <recommendedName>
        <fullName evidence="2">Porin</fullName>
    </recommendedName>
</protein>